<dbReference type="Gene3D" id="1.10.357.10">
    <property type="entry name" value="Tetracycline Repressor, domain 2"/>
    <property type="match status" value="1"/>
</dbReference>
<evidence type="ECO:0000256" key="1">
    <source>
        <dbReference type="ARBA" id="ARBA00023125"/>
    </source>
</evidence>
<dbReference type="PRINTS" id="PR00455">
    <property type="entry name" value="HTHTETR"/>
</dbReference>
<evidence type="ECO:0000313" key="5">
    <source>
        <dbReference type="Proteomes" id="UP001596505"/>
    </source>
</evidence>
<proteinExistence type="predicted"/>
<accession>A0ABW2PTF9</accession>
<dbReference type="InterPro" id="IPR036271">
    <property type="entry name" value="Tet_transcr_reg_TetR-rel_C_sf"/>
</dbReference>
<dbReference type="SUPFAM" id="SSF48498">
    <property type="entry name" value="Tetracyclin repressor-like, C-terminal domain"/>
    <property type="match status" value="1"/>
</dbReference>
<gene>
    <name evidence="4" type="ORF">ACFQRG_06785</name>
</gene>
<evidence type="ECO:0000259" key="3">
    <source>
        <dbReference type="PROSITE" id="PS50977"/>
    </source>
</evidence>
<dbReference type="SUPFAM" id="SSF46689">
    <property type="entry name" value="Homeodomain-like"/>
    <property type="match status" value="1"/>
</dbReference>
<keyword evidence="5" id="KW-1185">Reference proteome</keyword>
<evidence type="ECO:0000256" key="2">
    <source>
        <dbReference type="PROSITE-ProRule" id="PRU00335"/>
    </source>
</evidence>
<feature type="DNA-binding region" description="H-T-H motif" evidence="2">
    <location>
        <begin position="44"/>
        <end position="63"/>
    </location>
</feature>
<dbReference type="PANTHER" id="PTHR30055">
    <property type="entry name" value="HTH-TYPE TRANSCRIPTIONAL REGULATOR RUTR"/>
    <property type="match status" value="1"/>
</dbReference>
<name>A0ABW2PTF9_9BACL</name>
<dbReference type="Proteomes" id="UP001596505">
    <property type="component" value="Unassembled WGS sequence"/>
</dbReference>
<dbReference type="RefSeq" id="WP_380965096.1">
    <property type="nucleotide sequence ID" value="NZ_JBHTCO010000005.1"/>
</dbReference>
<dbReference type="InterPro" id="IPR001647">
    <property type="entry name" value="HTH_TetR"/>
</dbReference>
<dbReference type="InterPro" id="IPR009057">
    <property type="entry name" value="Homeodomain-like_sf"/>
</dbReference>
<dbReference type="InterPro" id="IPR050109">
    <property type="entry name" value="HTH-type_TetR-like_transc_reg"/>
</dbReference>
<sequence length="216" mass="24887">MNELNDWEKLIDEENEDGKLTEKQKRIVKAAIETFAEKGYSATSTNEIARKAGVAEGTIFRHYKTKKDLLIAIVAPVMSRLVAPFIIRDLNKVLDKKHETFEAFLRAMIENRKVFIKQNLPLLKILIQEIPFHPELKVLFKKHVAPEPLAKIKQLIKHFQEKGEIIDLPPYTVMRLAASAVAGYVIAQNLLEPEIDWDDDTEMEQTIQFVLRGLKR</sequence>
<dbReference type="PROSITE" id="PS50977">
    <property type="entry name" value="HTH_TETR_2"/>
    <property type="match status" value="1"/>
</dbReference>
<evidence type="ECO:0000313" key="4">
    <source>
        <dbReference type="EMBL" id="MFC7392689.1"/>
    </source>
</evidence>
<dbReference type="PANTHER" id="PTHR30055:SF222">
    <property type="entry name" value="REGULATORY PROTEIN"/>
    <property type="match status" value="1"/>
</dbReference>
<dbReference type="Pfam" id="PF00440">
    <property type="entry name" value="TetR_N"/>
    <property type="match status" value="1"/>
</dbReference>
<dbReference type="EMBL" id="JBHTCO010000005">
    <property type="protein sequence ID" value="MFC7392689.1"/>
    <property type="molecule type" value="Genomic_DNA"/>
</dbReference>
<comment type="caution">
    <text evidence="4">The sequence shown here is derived from an EMBL/GenBank/DDBJ whole genome shotgun (WGS) entry which is preliminary data.</text>
</comment>
<protein>
    <submittedName>
        <fullName evidence="4">TetR/AcrR family transcriptional regulator</fullName>
    </submittedName>
</protein>
<keyword evidence="1 2" id="KW-0238">DNA-binding</keyword>
<reference evidence="5" key="1">
    <citation type="journal article" date="2019" name="Int. J. Syst. Evol. Microbiol.">
        <title>The Global Catalogue of Microorganisms (GCM) 10K type strain sequencing project: providing services to taxonomists for standard genome sequencing and annotation.</title>
        <authorList>
            <consortium name="The Broad Institute Genomics Platform"/>
            <consortium name="The Broad Institute Genome Sequencing Center for Infectious Disease"/>
            <person name="Wu L."/>
            <person name="Ma J."/>
        </authorList>
    </citation>
    <scope>NUCLEOTIDE SEQUENCE [LARGE SCALE GENOMIC DNA]</scope>
    <source>
        <strain evidence="5">CGMCC 1.16305</strain>
    </source>
</reference>
<organism evidence="4 5">
    <name type="scientific">Scopulibacillus cellulosilyticus</name>
    <dbReference type="NCBI Taxonomy" id="2665665"/>
    <lineage>
        <taxon>Bacteria</taxon>
        <taxon>Bacillati</taxon>
        <taxon>Bacillota</taxon>
        <taxon>Bacilli</taxon>
        <taxon>Bacillales</taxon>
        <taxon>Sporolactobacillaceae</taxon>
        <taxon>Scopulibacillus</taxon>
    </lineage>
</organism>
<feature type="domain" description="HTH tetR-type" evidence="3">
    <location>
        <begin position="21"/>
        <end position="81"/>
    </location>
</feature>